<dbReference type="STRING" id="235985.SAMN05414137_14142"/>
<accession>A0A1H8A6C9</accession>
<evidence type="ECO:0000256" key="1">
    <source>
        <dbReference type="SAM" id="MobiDB-lite"/>
    </source>
</evidence>
<proteinExistence type="predicted"/>
<name>A0A1H8A6C9_STRJI</name>
<organism evidence="2 3">
    <name type="scientific">Streptacidiphilus jiangxiensis</name>
    <dbReference type="NCBI Taxonomy" id="235985"/>
    <lineage>
        <taxon>Bacteria</taxon>
        <taxon>Bacillati</taxon>
        <taxon>Actinomycetota</taxon>
        <taxon>Actinomycetes</taxon>
        <taxon>Kitasatosporales</taxon>
        <taxon>Streptomycetaceae</taxon>
        <taxon>Streptacidiphilus</taxon>
    </lineage>
</organism>
<dbReference type="RefSeq" id="WP_042459641.1">
    <property type="nucleotide sequence ID" value="NZ_BBPN01000061.1"/>
</dbReference>
<dbReference type="eggNOG" id="ENOG5030HCT">
    <property type="taxonomic scope" value="Bacteria"/>
</dbReference>
<sequence length="159" mass="17237">MSTPATPQHSATPGADLVRRELGLSTDELDSLHPGGTAHGELARQTAAAAERLDELVEHFRNRADWAATDLARYAQGHREVRSLASGILQLRGVEIDILAARISDQHTRVESLCRSCKRAGTVPSSGQAAQHEPQARATDLWPAAPATTRQPSRAPRRR</sequence>
<dbReference type="AlphaFoldDB" id="A0A1H8A6C9"/>
<evidence type="ECO:0000313" key="3">
    <source>
        <dbReference type="Proteomes" id="UP000183015"/>
    </source>
</evidence>
<dbReference type="Proteomes" id="UP000183015">
    <property type="component" value="Unassembled WGS sequence"/>
</dbReference>
<keyword evidence="3" id="KW-1185">Reference proteome</keyword>
<protein>
    <submittedName>
        <fullName evidence="2">Uncharacterized protein</fullName>
    </submittedName>
</protein>
<dbReference type="EMBL" id="FOAZ01000041">
    <property type="protein sequence ID" value="SEM66260.1"/>
    <property type="molecule type" value="Genomic_DNA"/>
</dbReference>
<evidence type="ECO:0000313" key="2">
    <source>
        <dbReference type="EMBL" id="SEM66260.1"/>
    </source>
</evidence>
<reference evidence="3" key="1">
    <citation type="submission" date="2016-10" db="EMBL/GenBank/DDBJ databases">
        <authorList>
            <person name="Varghese N."/>
        </authorList>
    </citation>
    <scope>NUCLEOTIDE SEQUENCE [LARGE SCALE GENOMIC DNA]</scope>
    <source>
        <strain evidence="3">DSM 45096 / BCRC 16803 / CGMCC 4.1857 / CIP 109030 / JCM 12277 / KCTC 19219 / NBRC 100920 / 33214</strain>
    </source>
</reference>
<feature type="region of interest" description="Disordered" evidence="1">
    <location>
        <begin position="120"/>
        <end position="159"/>
    </location>
</feature>
<gene>
    <name evidence="2" type="ORF">SAMN05414137_14142</name>
</gene>